<dbReference type="PANTHER" id="PTHR24567:SF68">
    <property type="entry name" value="DNA-BINDING TRANSCRIPTIONAL DUAL REGULATOR CRP"/>
    <property type="match status" value="1"/>
</dbReference>
<dbReference type="PROSITE" id="PS50042">
    <property type="entry name" value="CNMP_BINDING_3"/>
    <property type="match status" value="1"/>
</dbReference>
<dbReference type="PRINTS" id="PR00034">
    <property type="entry name" value="HTHCRP"/>
</dbReference>
<dbReference type="SUPFAM" id="SSF51206">
    <property type="entry name" value="cAMP-binding domain-like"/>
    <property type="match status" value="1"/>
</dbReference>
<evidence type="ECO:0000259" key="5">
    <source>
        <dbReference type="PROSITE" id="PS51063"/>
    </source>
</evidence>
<reference evidence="6 7" key="1">
    <citation type="journal article" date="2012" name="Genet. Mol. Biol.">
        <title>Analysis of 16S rRNA and mxaF genes revealing insights into Methylobacterium niche-specific plant association.</title>
        <authorList>
            <person name="Dourado M.N."/>
            <person name="Andreote F.D."/>
            <person name="Dini-Andreote F."/>
            <person name="Conti R."/>
            <person name="Araujo J.M."/>
            <person name="Araujo W.L."/>
        </authorList>
    </citation>
    <scope>NUCLEOTIDE SEQUENCE [LARGE SCALE GENOMIC DNA]</scope>
    <source>
        <strain evidence="6 7">TC3-10</strain>
    </source>
</reference>
<organism evidence="6 7">
    <name type="scientific">Methylobacterium oryzae</name>
    <dbReference type="NCBI Taxonomy" id="334852"/>
    <lineage>
        <taxon>Bacteria</taxon>
        <taxon>Pseudomonadati</taxon>
        <taxon>Pseudomonadota</taxon>
        <taxon>Alphaproteobacteria</taxon>
        <taxon>Hyphomicrobiales</taxon>
        <taxon>Methylobacteriaceae</taxon>
        <taxon>Methylobacterium</taxon>
    </lineage>
</organism>
<dbReference type="InterPro" id="IPR036388">
    <property type="entry name" value="WH-like_DNA-bd_sf"/>
</dbReference>
<feature type="domain" description="HTH crp-type" evidence="5">
    <location>
        <begin position="150"/>
        <end position="215"/>
    </location>
</feature>
<dbReference type="InterPro" id="IPR000595">
    <property type="entry name" value="cNMP-bd_dom"/>
</dbReference>
<dbReference type="Pfam" id="PF13545">
    <property type="entry name" value="HTH_Crp_2"/>
    <property type="match status" value="1"/>
</dbReference>
<evidence type="ECO:0000313" key="6">
    <source>
        <dbReference type="EMBL" id="MEE7492018.1"/>
    </source>
</evidence>
<comment type="caution">
    <text evidence="6">The sequence shown here is derived from an EMBL/GenBank/DDBJ whole genome shotgun (WGS) entry which is preliminary data.</text>
</comment>
<keyword evidence="3" id="KW-0804">Transcription</keyword>
<dbReference type="InterPro" id="IPR036390">
    <property type="entry name" value="WH_DNA-bd_sf"/>
</dbReference>
<sequence length="226" mass="24654">MSPSHTLIRFLKANAFFAELGPEAIDTIAGLCTTRSLARNEILFQKGDPGDALYAVRRGQIRIGAGSDDGRAVTLNLLGPGDVFGEIAFLDGHPRTAEAVALEPVELFVVEGRALLELLARDAALAVQIIGLLCQRLRWMSARMEEATLLPLDIRLARRLIMLSEDYGAEIQVTQQELAAFVGAARESVNRVLQDWRKSGLVDLSRSRVTVRASHRLVALGARAQT</sequence>
<evidence type="ECO:0000313" key="7">
    <source>
        <dbReference type="Proteomes" id="UP001355206"/>
    </source>
</evidence>
<dbReference type="InterPro" id="IPR050397">
    <property type="entry name" value="Env_Response_Regulators"/>
</dbReference>
<dbReference type="InterPro" id="IPR012318">
    <property type="entry name" value="HTH_CRP"/>
</dbReference>
<gene>
    <name evidence="6" type="ORF">MOTC310_16665</name>
</gene>
<dbReference type="Proteomes" id="UP001355206">
    <property type="component" value="Unassembled WGS sequence"/>
</dbReference>
<keyword evidence="1" id="KW-0805">Transcription regulation</keyword>
<dbReference type="PANTHER" id="PTHR24567">
    <property type="entry name" value="CRP FAMILY TRANSCRIPTIONAL REGULATORY PROTEIN"/>
    <property type="match status" value="1"/>
</dbReference>
<evidence type="ECO:0000256" key="3">
    <source>
        <dbReference type="ARBA" id="ARBA00023163"/>
    </source>
</evidence>
<dbReference type="PROSITE" id="PS51063">
    <property type="entry name" value="HTH_CRP_2"/>
    <property type="match status" value="1"/>
</dbReference>
<evidence type="ECO:0000259" key="4">
    <source>
        <dbReference type="PROSITE" id="PS50042"/>
    </source>
</evidence>
<dbReference type="EMBL" id="MLCA01000008">
    <property type="protein sequence ID" value="MEE7492018.1"/>
    <property type="molecule type" value="Genomic_DNA"/>
</dbReference>
<dbReference type="RefSeq" id="WP_331302577.1">
    <property type="nucleotide sequence ID" value="NZ_MLCA01000008.1"/>
</dbReference>
<dbReference type="InterPro" id="IPR018490">
    <property type="entry name" value="cNMP-bd_dom_sf"/>
</dbReference>
<accession>A0ABU7TQT7</accession>
<proteinExistence type="predicted"/>
<dbReference type="SMART" id="SM00100">
    <property type="entry name" value="cNMP"/>
    <property type="match status" value="1"/>
</dbReference>
<evidence type="ECO:0000256" key="1">
    <source>
        <dbReference type="ARBA" id="ARBA00023015"/>
    </source>
</evidence>
<evidence type="ECO:0000256" key="2">
    <source>
        <dbReference type="ARBA" id="ARBA00023125"/>
    </source>
</evidence>
<dbReference type="Gene3D" id="2.60.120.10">
    <property type="entry name" value="Jelly Rolls"/>
    <property type="match status" value="1"/>
</dbReference>
<protein>
    <submittedName>
        <fullName evidence="6">Transcriptional regulator</fullName>
    </submittedName>
</protein>
<feature type="domain" description="Cyclic nucleotide-binding" evidence="4">
    <location>
        <begin position="16"/>
        <end position="119"/>
    </location>
</feature>
<dbReference type="InterPro" id="IPR014710">
    <property type="entry name" value="RmlC-like_jellyroll"/>
</dbReference>
<keyword evidence="2" id="KW-0238">DNA-binding</keyword>
<dbReference type="SMART" id="SM00419">
    <property type="entry name" value="HTH_CRP"/>
    <property type="match status" value="1"/>
</dbReference>
<dbReference type="SUPFAM" id="SSF46785">
    <property type="entry name" value="Winged helix' DNA-binding domain"/>
    <property type="match status" value="1"/>
</dbReference>
<keyword evidence="7" id="KW-1185">Reference proteome</keyword>
<dbReference type="Gene3D" id="1.10.10.10">
    <property type="entry name" value="Winged helix-like DNA-binding domain superfamily/Winged helix DNA-binding domain"/>
    <property type="match status" value="1"/>
</dbReference>
<name>A0ABU7TQT7_9HYPH</name>
<dbReference type="PRINTS" id="PR00103">
    <property type="entry name" value="CAMPKINASE"/>
</dbReference>
<dbReference type="CDD" id="cd00038">
    <property type="entry name" value="CAP_ED"/>
    <property type="match status" value="1"/>
</dbReference>
<dbReference type="Pfam" id="PF00027">
    <property type="entry name" value="cNMP_binding"/>
    <property type="match status" value="1"/>
</dbReference>